<dbReference type="RefSeq" id="WP_282219548.1">
    <property type="nucleotide sequence ID" value="NZ_CP118246.1"/>
</dbReference>
<sequence length="287" mass="31889">MHDVLSYLGTQMSGVVYSLLPLPFFIILALATKGRQVVADIRQYAPEAKIAVLMLTLDAILVAPIIIVTSLAIAGLFQQFGPTNALAGFWQTVPAVIVALLAVFIGDMIGYWRHRLEHTSLLWPAHAIHHSDTAMTWLAIFRFHPFNRLSTFILDATVLTALGLPPYAVFVNGLVRHYYGAFIHADVPWTYGRVFGRIFVSPAMHRWHHALDPAAFNTNFTTVFSFIDLMFGTRRVPGPCDVALGVSDKMAPGFLGQILHPFKPRSYAAYRNWRQRAGQGKGQASQS</sequence>
<gene>
    <name evidence="9" type="ORF">PSQ19_02835</name>
</gene>
<keyword evidence="10" id="KW-1185">Reference proteome</keyword>
<evidence type="ECO:0000256" key="6">
    <source>
        <dbReference type="ARBA" id="ARBA00023136"/>
    </source>
</evidence>
<evidence type="ECO:0000256" key="3">
    <source>
        <dbReference type="ARBA" id="ARBA00022989"/>
    </source>
</evidence>
<protein>
    <submittedName>
        <fullName evidence="9">Sterol desaturase family protein</fullName>
    </submittedName>
</protein>
<evidence type="ECO:0000259" key="8">
    <source>
        <dbReference type="Pfam" id="PF04116"/>
    </source>
</evidence>
<reference evidence="9 10" key="1">
    <citation type="submission" date="2023-02" db="EMBL/GenBank/DDBJ databases">
        <title>Devosia algicola sp. nov., isolated from the phycosphere of marine algae.</title>
        <authorList>
            <person name="Kim J.M."/>
            <person name="Lee J.K."/>
            <person name="Choi B.J."/>
            <person name="Bayburt H."/>
            <person name="Jeon C.O."/>
        </authorList>
    </citation>
    <scope>NUCLEOTIDE SEQUENCE [LARGE SCALE GENOMIC DNA]</scope>
    <source>
        <strain evidence="9 10">G20-9</strain>
    </source>
</reference>
<keyword evidence="4" id="KW-0560">Oxidoreductase</keyword>
<comment type="subcellular location">
    <subcellularLocation>
        <location evidence="1">Endomembrane system</location>
        <topology evidence="1">Multi-pass membrane protein</topology>
    </subcellularLocation>
</comment>
<dbReference type="InterPro" id="IPR006694">
    <property type="entry name" value="Fatty_acid_hydroxylase"/>
</dbReference>
<evidence type="ECO:0000256" key="4">
    <source>
        <dbReference type="ARBA" id="ARBA00023002"/>
    </source>
</evidence>
<evidence type="ECO:0000256" key="5">
    <source>
        <dbReference type="ARBA" id="ARBA00023098"/>
    </source>
</evidence>
<name>A0ABY7YPC3_9HYPH</name>
<dbReference type="PANTHER" id="PTHR21624">
    <property type="entry name" value="STEROL DESATURASE-RELATED PROTEIN"/>
    <property type="match status" value="1"/>
</dbReference>
<accession>A0ABY7YPC3</accession>
<feature type="domain" description="Fatty acid hydroxylase" evidence="8">
    <location>
        <begin position="100"/>
        <end position="233"/>
    </location>
</feature>
<dbReference type="EMBL" id="CP118246">
    <property type="protein sequence ID" value="WDR03146.1"/>
    <property type="molecule type" value="Genomic_DNA"/>
</dbReference>
<keyword evidence="3 7" id="KW-1133">Transmembrane helix</keyword>
<feature type="transmembrane region" description="Helical" evidence="7">
    <location>
        <begin position="12"/>
        <end position="31"/>
    </location>
</feature>
<evidence type="ECO:0000256" key="7">
    <source>
        <dbReference type="SAM" id="Phobius"/>
    </source>
</evidence>
<proteinExistence type="predicted"/>
<dbReference type="Pfam" id="PF04116">
    <property type="entry name" value="FA_hydroxylase"/>
    <property type="match status" value="1"/>
</dbReference>
<evidence type="ECO:0000313" key="9">
    <source>
        <dbReference type="EMBL" id="WDR03146.1"/>
    </source>
</evidence>
<keyword evidence="2 7" id="KW-0812">Transmembrane</keyword>
<keyword evidence="6 7" id="KW-0472">Membrane</keyword>
<evidence type="ECO:0000256" key="1">
    <source>
        <dbReference type="ARBA" id="ARBA00004127"/>
    </source>
</evidence>
<dbReference type="InterPro" id="IPR051689">
    <property type="entry name" value="Sterol_desaturase/TMEM195"/>
</dbReference>
<organism evidence="9 10">
    <name type="scientific">Devosia algicola</name>
    <dbReference type="NCBI Taxonomy" id="3026418"/>
    <lineage>
        <taxon>Bacteria</taxon>
        <taxon>Pseudomonadati</taxon>
        <taxon>Pseudomonadota</taxon>
        <taxon>Alphaproteobacteria</taxon>
        <taxon>Hyphomicrobiales</taxon>
        <taxon>Devosiaceae</taxon>
        <taxon>Devosia</taxon>
    </lineage>
</organism>
<feature type="transmembrane region" description="Helical" evidence="7">
    <location>
        <begin position="52"/>
        <end position="77"/>
    </location>
</feature>
<dbReference type="Proteomes" id="UP001220530">
    <property type="component" value="Chromosome"/>
</dbReference>
<keyword evidence="5" id="KW-0443">Lipid metabolism</keyword>
<evidence type="ECO:0000313" key="10">
    <source>
        <dbReference type="Proteomes" id="UP001220530"/>
    </source>
</evidence>
<evidence type="ECO:0000256" key="2">
    <source>
        <dbReference type="ARBA" id="ARBA00022692"/>
    </source>
</evidence>
<feature type="transmembrane region" description="Helical" evidence="7">
    <location>
        <begin position="89"/>
        <end position="112"/>
    </location>
</feature>
<dbReference type="PANTHER" id="PTHR21624:SF1">
    <property type="entry name" value="ALKYLGLYCEROL MONOOXYGENASE"/>
    <property type="match status" value="1"/>
</dbReference>